<dbReference type="InterPro" id="IPR027417">
    <property type="entry name" value="P-loop_NTPase"/>
</dbReference>
<dbReference type="PANTHER" id="PTHR46411">
    <property type="entry name" value="FAMILY ATPASE, PUTATIVE-RELATED"/>
    <property type="match status" value="1"/>
</dbReference>
<dbReference type="RefSeq" id="WP_074651928.1">
    <property type="nucleotide sequence ID" value="NZ_FNSD01000001.1"/>
</dbReference>
<protein>
    <submittedName>
        <fullName evidence="2">AAA+-type ATPase, SpoVK/Ycf46/Vps4 family</fullName>
    </submittedName>
</protein>
<dbReference type="InterPro" id="IPR054472">
    <property type="entry name" value="WHD"/>
</dbReference>
<dbReference type="AlphaFoldDB" id="A0A1H4IZT8"/>
<feature type="domain" description="AAA+ ATPase" evidence="1">
    <location>
        <begin position="421"/>
        <end position="553"/>
    </location>
</feature>
<gene>
    <name evidence="2" type="ORF">SAMN05443244_0185</name>
</gene>
<reference evidence="2 3" key="1">
    <citation type="submission" date="2016-10" db="EMBL/GenBank/DDBJ databases">
        <authorList>
            <person name="de Groot N.N."/>
        </authorList>
    </citation>
    <scope>NUCLEOTIDE SEQUENCE [LARGE SCALE GENOMIC DNA]</scope>
    <source>
        <strain evidence="2 3">AB35.6</strain>
    </source>
</reference>
<dbReference type="InterPro" id="IPR003959">
    <property type="entry name" value="ATPase_AAA_core"/>
</dbReference>
<dbReference type="GO" id="GO:0005524">
    <property type="term" value="F:ATP binding"/>
    <property type="evidence" value="ECO:0007669"/>
    <property type="project" value="InterPro"/>
</dbReference>
<dbReference type="Pfam" id="PF00004">
    <property type="entry name" value="AAA"/>
    <property type="match status" value="1"/>
</dbReference>
<dbReference type="Gene3D" id="3.40.50.300">
    <property type="entry name" value="P-loop containing nucleotide triphosphate hydrolases"/>
    <property type="match status" value="1"/>
</dbReference>
<dbReference type="OrthoDB" id="9806903at2"/>
<evidence type="ECO:0000313" key="3">
    <source>
        <dbReference type="Proteomes" id="UP000182409"/>
    </source>
</evidence>
<proteinExistence type="predicted"/>
<dbReference type="Pfam" id="PF22977">
    <property type="entry name" value="WHD"/>
    <property type="match status" value="1"/>
</dbReference>
<dbReference type="InterPro" id="IPR003593">
    <property type="entry name" value="AAA+_ATPase"/>
</dbReference>
<accession>A0A1H4IZT8</accession>
<dbReference type="PANTHER" id="PTHR46411:SF3">
    <property type="entry name" value="AAA+ ATPASE DOMAIN-CONTAINING PROTEIN"/>
    <property type="match status" value="1"/>
</dbReference>
<dbReference type="EMBL" id="FNSD01000001">
    <property type="protein sequence ID" value="SEB38832.1"/>
    <property type="molecule type" value="Genomic_DNA"/>
</dbReference>
<organism evidence="2 3">
    <name type="scientific">Terriglobus roseus</name>
    <dbReference type="NCBI Taxonomy" id="392734"/>
    <lineage>
        <taxon>Bacteria</taxon>
        <taxon>Pseudomonadati</taxon>
        <taxon>Acidobacteriota</taxon>
        <taxon>Terriglobia</taxon>
        <taxon>Terriglobales</taxon>
        <taxon>Acidobacteriaceae</taxon>
        <taxon>Terriglobus</taxon>
    </lineage>
</organism>
<name>A0A1H4IZT8_9BACT</name>
<sequence>MSESLQTMTLADELDRVYAMVGGEQPEAVATEGTPSSVSRRPLDRVVTQFGLSDFERDLLLLCTGAALETRFLQACAIANGDDRASWPTFAMAMTQIDGAHWSALSRLHPLRYWRLVEEGPSQSLLQAPLKLDERILQYLLGVPSLDAVLEWLVRPLAAAEFNGLGEDARRIAAHWQRDSRRPAKPVVLLGSDPSAARRIFGEACGETDLLPFQLRAADLPTATIEREIAARHWTREAVLTGAALLLETSAADSAEVTAAAVAWVRSVQVPLAVLAEAGSAMEHVEGLPVRMAQPGPEDRKHLWLESLGAPGASLNGQLDRLVDAFRFDEGTIRLAALDVSSRQSAEDDGTLADALLQSCRDHARRPLEGLAQRIDPRARWEDMELPESQKETLRELMMHVRHRRRVNQDWGFSSRYARGTGLTALFAGPSGTGKTMAAEILAGELGLDLYQIDLAAIVSKYIGETEKNLKRVFDAAEQSGALLLFDEADALFGKRSEVKDSHDRYANLEVSYLLQRMESYSGIAILTTNMQRALDPAFLRRIRFIVQFPFPDEASRRQMWSRVFPSATPTEGLKPEQLAHLHVSGAVIRNIAMHAAYMAANDELPVRMSHIAAGVRTEYTKMDKILTPSETGGWI</sequence>
<dbReference type="Proteomes" id="UP000182409">
    <property type="component" value="Unassembled WGS sequence"/>
</dbReference>
<dbReference type="SMART" id="SM00382">
    <property type="entry name" value="AAA"/>
    <property type="match status" value="1"/>
</dbReference>
<evidence type="ECO:0000259" key="1">
    <source>
        <dbReference type="SMART" id="SM00382"/>
    </source>
</evidence>
<dbReference type="SUPFAM" id="SSF52540">
    <property type="entry name" value="P-loop containing nucleoside triphosphate hydrolases"/>
    <property type="match status" value="1"/>
</dbReference>
<dbReference type="CDD" id="cd19481">
    <property type="entry name" value="RecA-like_protease"/>
    <property type="match status" value="1"/>
</dbReference>
<evidence type="ECO:0000313" key="2">
    <source>
        <dbReference type="EMBL" id="SEB38832.1"/>
    </source>
</evidence>
<dbReference type="GO" id="GO:0016887">
    <property type="term" value="F:ATP hydrolysis activity"/>
    <property type="evidence" value="ECO:0007669"/>
    <property type="project" value="InterPro"/>
</dbReference>